<dbReference type="GeneID" id="17263436"/>
<proteinExistence type="predicted"/>
<keyword evidence="6" id="KW-1185">Reference proteome</keyword>
<dbReference type="EnsemblProtists" id="EOD17269">
    <property type="protein sequence ID" value="EOD17269"/>
    <property type="gene ID" value="EMIHUDRAFT_458997"/>
</dbReference>
<dbReference type="PANTHER" id="PTHR42721">
    <property type="entry name" value="SUGAR HYDROLASE-RELATED"/>
    <property type="match status" value="1"/>
</dbReference>
<organism evidence="5 6">
    <name type="scientific">Emiliania huxleyi (strain CCMP1516)</name>
    <dbReference type="NCBI Taxonomy" id="280463"/>
    <lineage>
        <taxon>Eukaryota</taxon>
        <taxon>Haptista</taxon>
        <taxon>Haptophyta</taxon>
        <taxon>Prymnesiophyceae</taxon>
        <taxon>Isochrysidales</taxon>
        <taxon>Noelaerhabdaceae</taxon>
        <taxon>Emiliania</taxon>
    </lineage>
</organism>
<dbReference type="AlphaFoldDB" id="A0A0D3J184"/>
<dbReference type="eggNOG" id="ENOG502QQ55">
    <property type="taxonomic scope" value="Eukaryota"/>
</dbReference>
<dbReference type="InterPro" id="IPR044993">
    <property type="entry name" value="BXL"/>
</dbReference>
<dbReference type="PaxDb" id="2903-EOD17269"/>
<dbReference type="OMA" id="HMAIGTT"/>
<dbReference type="KEGG" id="ehx:EMIHUDRAFT_458997"/>
<keyword evidence="1" id="KW-0732">Signal</keyword>
<evidence type="ECO:0000256" key="2">
    <source>
        <dbReference type="ARBA" id="ARBA00022801"/>
    </source>
</evidence>
<feature type="domain" description="Fibronectin type III-like" evidence="4">
    <location>
        <begin position="659"/>
        <end position="728"/>
    </location>
</feature>
<dbReference type="PANTHER" id="PTHR42721:SF41">
    <property type="entry name" value="GLYCOSIDE HYDROLASE FAMILY 3 C-TERMINAL DOMAIN-CONTAINING PROTEIN"/>
    <property type="match status" value="1"/>
</dbReference>
<accession>A0A0D3J184</accession>
<dbReference type="Pfam" id="PF00933">
    <property type="entry name" value="Glyco_hydro_3"/>
    <property type="match status" value="1"/>
</dbReference>
<evidence type="ECO:0000259" key="4">
    <source>
        <dbReference type="SMART" id="SM01217"/>
    </source>
</evidence>
<protein>
    <recommendedName>
        <fullName evidence="4">Fibronectin type III-like domain-containing protein</fullName>
    </recommendedName>
</protein>
<dbReference type="STRING" id="2903.R1E8N1"/>
<dbReference type="Pfam" id="PF14310">
    <property type="entry name" value="Fn3-like"/>
    <property type="match status" value="1"/>
</dbReference>
<dbReference type="InterPro" id="IPR026891">
    <property type="entry name" value="Fn3-like"/>
</dbReference>
<keyword evidence="3" id="KW-0326">Glycosidase</keyword>
<dbReference type="GO" id="GO:0009044">
    <property type="term" value="F:xylan 1,4-beta-xylosidase activity"/>
    <property type="evidence" value="ECO:0007669"/>
    <property type="project" value="InterPro"/>
</dbReference>
<dbReference type="GO" id="GO:0045493">
    <property type="term" value="P:xylan catabolic process"/>
    <property type="evidence" value="ECO:0007669"/>
    <property type="project" value="InterPro"/>
</dbReference>
<evidence type="ECO:0000256" key="3">
    <source>
        <dbReference type="ARBA" id="ARBA00023295"/>
    </source>
</evidence>
<sequence length="744" mass="79243">MSLLLALAACSQPGLKACGAGFDHFPFCNHSLPLDQRVWDLVSRIDDSVKPNLLTARGHRMHTGGRQALPKLGVPSYYWGSNCLHSSMFANCTTDGRCSQSFPSNTAWAATFDRRLMRQMAAVVGRETRAGWNLGSWLDDGLNGAGLDCWGPVLNMNRDPRWGRNGEGGAEDPYLMGQLGTAWTRGLQQGDPEIAREAASQYTLVAVTLKHFDANSLEDSDGFTRHTVDVNVSRQLLTDYYWPAFRAPIREAGALGVMCSYNAVNGLPACASPVMKAAREAWGFQGYVTSDTDSVADVWRAHRYKRTAEEASCVALREGGTDVDSGNTYYHSLLSGVRSGRCSISDVDRALFNTFRVRFKLGLFDPKAGNPYWQLGEADIGTAASRALNRHAAAASLVLLQNPTSRRGGGPILPLAPGKRIAVLGPHANATRALIQVDTGKVCASGGFECVTSPLAALADRNPDAGTAYAEGCDVILMGRQGFSAALAAAEAAEVVVLGLGGTSCGSWGAGRWGKRDNAPRHLHCRPANATNGMQWAEGEAHDRTSIDLPGEQHALAAAVLALNKPTVLFLLNGGMVSVAEELRHAINPPAHGLGRTYRYYRGGVPLVTPFGHGLSYTTFELAIGEPRGGWTLSTASATALHVSVVLTNVGPREGDEAYFAPLSLAAPGVPNHPIKALWGFERVSDLGSGESATVTFSLGARDLQLSDLNGDLVLAPGKYNVTFENGAGAVAARTVTLTGERRN</sequence>
<dbReference type="Gene3D" id="3.40.50.1700">
    <property type="entry name" value="Glycoside hydrolase family 3 C-terminal domain"/>
    <property type="match status" value="1"/>
</dbReference>
<dbReference type="Proteomes" id="UP000013827">
    <property type="component" value="Unassembled WGS sequence"/>
</dbReference>
<reference evidence="6" key="1">
    <citation type="journal article" date="2013" name="Nature">
        <title>Pan genome of the phytoplankton Emiliania underpins its global distribution.</title>
        <authorList>
            <person name="Read B.A."/>
            <person name="Kegel J."/>
            <person name="Klute M.J."/>
            <person name="Kuo A."/>
            <person name="Lefebvre S.C."/>
            <person name="Maumus F."/>
            <person name="Mayer C."/>
            <person name="Miller J."/>
            <person name="Monier A."/>
            <person name="Salamov A."/>
            <person name="Young J."/>
            <person name="Aguilar M."/>
            <person name="Claverie J.M."/>
            <person name="Frickenhaus S."/>
            <person name="Gonzalez K."/>
            <person name="Herman E.K."/>
            <person name="Lin Y.C."/>
            <person name="Napier J."/>
            <person name="Ogata H."/>
            <person name="Sarno A.F."/>
            <person name="Shmutz J."/>
            <person name="Schroeder D."/>
            <person name="de Vargas C."/>
            <person name="Verret F."/>
            <person name="von Dassow P."/>
            <person name="Valentin K."/>
            <person name="Van de Peer Y."/>
            <person name="Wheeler G."/>
            <person name="Dacks J.B."/>
            <person name="Delwiche C.F."/>
            <person name="Dyhrman S.T."/>
            <person name="Glockner G."/>
            <person name="John U."/>
            <person name="Richards T."/>
            <person name="Worden A.Z."/>
            <person name="Zhang X."/>
            <person name="Grigoriev I.V."/>
            <person name="Allen A.E."/>
            <person name="Bidle K."/>
            <person name="Borodovsky M."/>
            <person name="Bowler C."/>
            <person name="Brownlee C."/>
            <person name="Cock J.M."/>
            <person name="Elias M."/>
            <person name="Gladyshev V.N."/>
            <person name="Groth M."/>
            <person name="Guda C."/>
            <person name="Hadaegh A."/>
            <person name="Iglesias-Rodriguez M.D."/>
            <person name="Jenkins J."/>
            <person name="Jones B.M."/>
            <person name="Lawson T."/>
            <person name="Leese F."/>
            <person name="Lindquist E."/>
            <person name="Lobanov A."/>
            <person name="Lomsadze A."/>
            <person name="Malik S.B."/>
            <person name="Marsh M.E."/>
            <person name="Mackinder L."/>
            <person name="Mock T."/>
            <person name="Mueller-Roeber B."/>
            <person name="Pagarete A."/>
            <person name="Parker M."/>
            <person name="Probert I."/>
            <person name="Quesneville H."/>
            <person name="Raines C."/>
            <person name="Rensing S.A."/>
            <person name="Riano-Pachon D.M."/>
            <person name="Richier S."/>
            <person name="Rokitta S."/>
            <person name="Shiraiwa Y."/>
            <person name="Soanes D.M."/>
            <person name="van der Giezen M."/>
            <person name="Wahlund T.M."/>
            <person name="Williams B."/>
            <person name="Wilson W."/>
            <person name="Wolfe G."/>
            <person name="Wurch L.L."/>
        </authorList>
    </citation>
    <scope>NUCLEOTIDE SEQUENCE</scope>
</reference>
<dbReference type="Pfam" id="PF01915">
    <property type="entry name" value="Glyco_hydro_3_C"/>
    <property type="match status" value="1"/>
</dbReference>
<dbReference type="GO" id="GO:0046556">
    <property type="term" value="F:alpha-L-arabinofuranosidase activity"/>
    <property type="evidence" value="ECO:0007669"/>
    <property type="project" value="TreeGrafter"/>
</dbReference>
<dbReference type="InterPro" id="IPR036881">
    <property type="entry name" value="Glyco_hydro_3_C_sf"/>
</dbReference>
<dbReference type="PRINTS" id="PR00133">
    <property type="entry name" value="GLHYDRLASE3"/>
</dbReference>
<dbReference type="RefSeq" id="XP_005769698.1">
    <property type="nucleotide sequence ID" value="XM_005769641.1"/>
</dbReference>
<evidence type="ECO:0000313" key="5">
    <source>
        <dbReference type="EnsemblProtists" id="EOD17269"/>
    </source>
</evidence>
<dbReference type="GO" id="GO:0031222">
    <property type="term" value="P:arabinan catabolic process"/>
    <property type="evidence" value="ECO:0007669"/>
    <property type="project" value="TreeGrafter"/>
</dbReference>
<name>A0A0D3J184_EMIH1</name>
<dbReference type="SMART" id="SM01217">
    <property type="entry name" value="Fn3_like"/>
    <property type="match status" value="1"/>
</dbReference>
<evidence type="ECO:0000313" key="6">
    <source>
        <dbReference type="Proteomes" id="UP000013827"/>
    </source>
</evidence>
<dbReference type="InterPro" id="IPR001764">
    <property type="entry name" value="Glyco_hydro_3_N"/>
</dbReference>
<dbReference type="SUPFAM" id="SSF52279">
    <property type="entry name" value="Beta-D-glucan exohydrolase, C-terminal domain"/>
    <property type="match status" value="1"/>
</dbReference>
<dbReference type="Gene3D" id="3.20.20.300">
    <property type="entry name" value="Glycoside hydrolase, family 3, N-terminal domain"/>
    <property type="match status" value="1"/>
</dbReference>
<reference evidence="5" key="2">
    <citation type="submission" date="2024-10" db="UniProtKB">
        <authorList>
            <consortium name="EnsemblProtists"/>
        </authorList>
    </citation>
    <scope>IDENTIFICATION</scope>
</reference>
<dbReference type="InterPro" id="IPR036962">
    <property type="entry name" value="Glyco_hydro_3_N_sf"/>
</dbReference>
<dbReference type="InterPro" id="IPR017853">
    <property type="entry name" value="GH"/>
</dbReference>
<dbReference type="HOGENOM" id="CLU_004542_5_3_1"/>
<dbReference type="InterPro" id="IPR013783">
    <property type="entry name" value="Ig-like_fold"/>
</dbReference>
<dbReference type="SUPFAM" id="SSF51445">
    <property type="entry name" value="(Trans)glycosidases"/>
    <property type="match status" value="1"/>
</dbReference>
<dbReference type="Gene3D" id="2.60.40.10">
    <property type="entry name" value="Immunoglobulins"/>
    <property type="match status" value="1"/>
</dbReference>
<dbReference type="InterPro" id="IPR002772">
    <property type="entry name" value="Glyco_hydro_3_C"/>
</dbReference>
<evidence type="ECO:0000256" key="1">
    <source>
        <dbReference type="ARBA" id="ARBA00022729"/>
    </source>
</evidence>
<keyword evidence="2" id="KW-0378">Hydrolase</keyword>